<dbReference type="EMBL" id="CP058559">
    <property type="protein sequence ID" value="QNO16322.1"/>
    <property type="molecule type" value="Genomic_DNA"/>
</dbReference>
<keyword evidence="1" id="KW-0694">RNA-binding</keyword>
<keyword evidence="4" id="KW-1185">Reference proteome</keyword>
<dbReference type="PANTHER" id="PTHR13633">
    <property type="entry name" value="MITOCHONDRIAL TRANSCRIPTION RESCUE FACTOR 1"/>
    <property type="match status" value="1"/>
</dbReference>
<dbReference type="InterPro" id="IPR036986">
    <property type="entry name" value="S4_RNA-bd_sf"/>
</dbReference>
<dbReference type="Gene3D" id="3.30.1370.160">
    <property type="match status" value="1"/>
</dbReference>
<evidence type="ECO:0000256" key="1">
    <source>
        <dbReference type="PROSITE-ProRule" id="PRU00182"/>
    </source>
</evidence>
<evidence type="ECO:0000313" key="3">
    <source>
        <dbReference type="EMBL" id="QNO16322.1"/>
    </source>
</evidence>
<dbReference type="SUPFAM" id="SSF55174">
    <property type="entry name" value="Alpha-L RNA-binding motif"/>
    <property type="match status" value="1"/>
</dbReference>
<dbReference type="PANTHER" id="PTHR13633:SF3">
    <property type="entry name" value="MITOCHONDRIAL TRANSCRIPTION RESCUE FACTOR 1"/>
    <property type="match status" value="1"/>
</dbReference>
<dbReference type="RefSeq" id="WP_213166714.1">
    <property type="nucleotide sequence ID" value="NZ_CP058559.1"/>
</dbReference>
<dbReference type="Proteomes" id="UP000516160">
    <property type="component" value="Chromosome"/>
</dbReference>
<dbReference type="KEGG" id="acae:HYG86_16875"/>
<feature type="domain" description="RNA-binding S4" evidence="2">
    <location>
        <begin position="184"/>
        <end position="252"/>
    </location>
</feature>
<dbReference type="Gene3D" id="3.10.290.10">
    <property type="entry name" value="RNA-binding S4 domain"/>
    <property type="match status" value="1"/>
</dbReference>
<dbReference type="InterPro" id="IPR002942">
    <property type="entry name" value="S4_RNA-bd"/>
</dbReference>
<dbReference type="SMART" id="SM00363">
    <property type="entry name" value="S4"/>
    <property type="match status" value="1"/>
</dbReference>
<name>A0A7G9WCB0_ALKCA</name>
<dbReference type="Pfam" id="PF17774">
    <property type="entry name" value="YlmH_RBD"/>
    <property type="match status" value="1"/>
</dbReference>
<organism evidence="3 4">
    <name type="scientific">Alkalicella caledoniensis</name>
    <dbReference type="NCBI Taxonomy" id="2731377"/>
    <lineage>
        <taxon>Bacteria</taxon>
        <taxon>Bacillati</taxon>
        <taxon>Bacillota</taxon>
        <taxon>Clostridia</taxon>
        <taxon>Eubacteriales</taxon>
        <taxon>Proteinivoracaceae</taxon>
        <taxon>Alkalicella</taxon>
    </lineage>
</organism>
<dbReference type="Gene3D" id="3.30.70.330">
    <property type="match status" value="1"/>
</dbReference>
<dbReference type="GO" id="GO:0003723">
    <property type="term" value="F:RNA binding"/>
    <property type="evidence" value="ECO:0007669"/>
    <property type="project" value="UniProtKB-KW"/>
</dbReference>
<dbReference type="InterPro" id="IPR040591">
    <property type="entry name" value="RqcP2_RBD"/>
</dbReference>
<dbReference type="PROSITE" id="PS50889">
    <property type="entry name" value="S4"/>
    <property type="match status" value="1"/>
</dbReference>
<evidence type="ECO:0000259" key="2">
    <source>
        <dbReference type="SMART" id="SM00363"/>
    </source>
</evidence>
<evidence type="ECO:0000313" key="4">
    <source>
        <dbReference type="Proteomes" id="UP000516160"/>
    </source>
</evidence>
<dbReference type="Pfam" id="PF01479">
    <property type="entry name" value="S4"/>
    <property type="match status" value="1"/>
</dbReference>
<proteinExistence type="predicted"/>
<reference evidence="3 4" key="1">
    <citation type="submission" date="2020-07" db="EMBL/GenBank/DDBJ databases">
        <title>Alkalicella. sp. LB2 genome.</title>
        <authorList>
            <person name="Postec A."/>
            <person name="Quemeneur M."/>
        </authorList>
    </citation>
    <scope>NUCLEOTIDE SEQUENCE [LARGE SCALE GENOMIC DNA]</scope>
    <source>
        <strain evidence="3 4">LB2</strain>
    </source>
</reference>
<gene>
    <name evidence="3" type="ORF">HYG86_16875</name>
</gene>
<dbReference type="CDD" id="cd00165">
    <property type="entry name" value="S4"/>
    <property type="match status" value="1"/>
</dbReference>
<dbReference type="InterPro" id="IPR012677">
    <property type="entry name" value="Nucleotide-bd_a/b_plait_sf"/>
</dbReference>
<accession>A0A7G9WCB0</accession>
<sequence length="260" mass="29034">MDRDRIYKMLDNDVDKIAIAHGLDCAEMAADKNMIKETHFLDPYHVDILTRATNSVFGVKALVEGGFPDSERKKIVFYPDYFMKEDIEPEIAFVEITGTNLEKLTHRDYLGSILGLGLKREKIGDIIVTDHGCQVVISKDILSYVINNLSKVGSIDVKVDEIFPHELKITPSKVKEINGTVASLRLDAVASLGFGVSRTKVGALIKSDKVKVQYKAINNPAHNINEGDIISIRGRGRMEVAEVGKLTKKNRIHLNVKKYL</sequence>
<protein>
    <recommendedName>
        <fullName evidence="2">RNA-binding S4 domain-containing protein</fullName>
    </recommendedName>
</protein>
<dbReference type="AlphaFoldDB" id="A0A7G9WCB0"/>